<evidence type="ECO:0000313" key="1">
    <source>
        <dbReference type="EMBL" id="GBG17396.1"/>
    </source>
</evidence>
<proteinExistence type="predicted"/>
<evidence type="ECO:0000313" key="2">
    <source>
        <dbReference type="Proteomes" id="UP000245124"/>
    </source>
</evidence>
<keyword evidence="2" id="KW-1185">Reference proteome</keyword>
<dbReference type="EMBL" id="BDUD01000001">
    <property type="protein sequence ID" value="GBG17396.1"/>
    <property type="molecule type" value="Genomic_DNA"/>
</dbReference>
<accession>A0A2R5FFS0</accession>
<organism evidence="1 2">
    <name type="scientific">Nostoc commune NIES-4072</name>
    <dbReference type="NCBI Taxonomy" id="2005467"/>
    <lineage>
        <taxon>Bacteria</taxon>
        <taxon>Bacillati</taxon>
        <taxon>Cyanobacteriota</taxon>
        <taxon>Cyanophyceae</taxon>
        <taxon>Nostocales</taxon>
        <taxon>Nostocaceae</taxon>
        <taxon>Nostoc</taxon>
    </lineage>
</organism>
<dbReference type="Proteomes" id="UP000245124">
    <property type="component" value="Unassembled WGS sequence"/>
</dbReference>
<sequence>MKNKLLALIFAIGLILIGSIVYSPQPSSQALAQQRTKIIPVGPGAHKCRFFTIRSRKR</sequence>
<reference evidence="1 2" key="1">
    <citation type="submission" date="2017-06" db="EMBL/GenBank/DDBJ databases">
        <title>Genome sequencing of cyanobaciteial culture collection at National Institute for Environmental Studies (NIES).</title>
        <authorList>
            <person name="Hirose Y."/>
            <person name="Shimura Y."/>
            <person name="Fujisawa T."/>
            <person name="Nakamura Y."/>
            <person name="Kawachi M."/>
        </authorList>
    </citation>
    <scope>NUCLEOTIDE SEQUENCE [LARGE SCALE GENOMIC DNA]</scope>
    <source>
        <strain evidence="1 2">NIES-4072</strain>
    </source>
</reference>
<comment type="caution">
    <text evidence="1">The sequence shown here is derived from an EMBL/GenBank/DDBJ whole genome shotgun (WGS) entry which is preliminary data.</text>
</comment>
<name>A0A2R5FFS0_NOSCO</name>
<gene>
    <name evidence="1" type="ORF">NIES4072_10520</name>
</gene>
<dbReference type="AlphaFoldDB" id="A0A2R5FFS0"/>
<protein>
    <submittedName>
        <fullName evidence="1">Uncharacterized protein</fullName>
    </submittedName>
</protein>